<dbReference type="InterPro" id="IPR050149">
    <property type="entry name" value="Collagen_superfamily"/>
</dbReference>
<feature type="domain" description="Collagen IV NC1" evidence="10">
    <location>
        <begin position="252"/>
        <end position="475"/>
    </location>
</feature>
<dbReference type="PANTHER" id="PTHR24023">
    <property type="entry name" value="COLLAGEN ALPHA"/>
    <property type="match status" value="1"/>
</dbReference>
<gene>
    <name evidence="11" type="primary">AUGUSTUS-3.0.2_33129</name>
    <name evidence="11" type="ORF">TcasGA2_TC033129</name>
</gene>
<dbReference type="GO" id="GO:0009792">
    <property type="term" value="P:embryo development ending in birth or egg hatching"/>
    <property type="evidence" value="ECO:0007669"/>
    <property type="project" value="UniProtKB-ARBA"/>
</dbReference>
<keyword evidence="6 11" id="KW-0176">Collagen</keyword>
<dbReference type="InterPro" id="IPR036954">
    <property type="entry name" value="Collagen_IV_NC_sf"/>
</dbReference>
<evidence type="ECO:0000256" key="2">
    <source>
        <dbReference type="ARBA" id="ARBA00022525"/>
    </source>
</evidence>
<keyword evidence="4" id="KW-0677">Repeat</keyword>
<feature type="compositionally biased region" description="Low complexity" evidence="9">
    <location>
        <begin position="22"/>
        <end position="32"/>
    </location>
</feature>
<dbReference type="PROSITE" id="PS51403">
    <property type="entry name" value="NC1_IV"/>
    <property type="match status" value="1"/>
</dbReference>
<accession>A0A139WGS1</accession>
<keyword evidence="3" id="KW-0272">Extracellular matrix</keyword>
<dbReference type="FunFam" id="2.170.240.10:FF:000001">
    <property type="entry name" value="Collagen IV alpha 1 chain"/>
    <property type="match status" value="1"/>
</dbReference>
<sequence>MPGKQGREGLHGIPGEKGDRGLPGLPGRSGTPGLPGPPGSKGDKGDRGFPGPVGPPGNMGPPGRDGYAGAPGLQGEKGDRGPPGLIGAPGEKGDRGITGLQGPPGYPGEKGDRGYPGISGPPGPVGPTGEKGSPGAPGALGIPGFHGPKGDKGEPAPPGFPGPKGDKGVPGQPGLPGERGLPGPVGPPGRDGFPGEKGDRGVDGLPGSPGPPGPKGDRGFDGAIGIAGPVGEPGPKGEPGAPCEQVGDYLTGNLLVRHSQSIEIPQCESGHVKLWEGYSLLYVQGNEKAHSQDLGFAGSCVRKFNTMPFVFCDFNNVCNYASRNDKSYWLSTSAPIPMMPVEESAIRQYISRCVVCEAPSNVIAVHSQSLSLPDCPHGWSSLWIGYSFIMHTSDGAEGGGQSLVSPGSCLEDFRASPFIECNGAQGTCHYFANTLSFWLATIEPYQEFQKPQKQTLKAGNVRDRISRCQVCIKNT</sequence>
<dbReference type="EMBL" id="KQ971343">
    <property type="protein sequence ID" value="KYB27188.1"/>
    <property type="molecule type" value="Genomic_DNA"/>
</dbReference>
<comment type="subcellular location">
    <subcellularLocation>
        <location evidence="1">Secreted</location>
        <location evidence="1">Extracellular space</location>
        <location evidence="1">Extracellular matrix</location>
        <location evidence="1">Basement membrane</location>
    </subcellularLocation>
</comment>
<dbReference type="GO" id="GO:0005581">
    <property type="term" value="C:collagen trimer"/>
    <property type="evidence" value="ECO:0007669"/>
    <property type="project" value="UniProtKB-KW"/>
</dbReference>
<dbReference type="Pfam" id="PF01413">
    <property type="entry name" value="C4"/>
    <property type="match status" value="2"/>
</dbReference>
<organism evidence="11 12">
    <name type="scientific">Tribolium castaneum</name>
    <name type="common">Red flour beetle</name>
    <dbReference type="NCBI Taxonomy" id="7070"/>
    <lineage>
        <taxon>Eukaryota</taxon>
        <taxon>Metazoa</taxon>
        <taxon>Ecdysozoa</taxon>
        <taxon>Arthropoda</taxon>
        <taxon>Hexapoda</taxon>
        <taxon>Insecta</taxon>
        <taxon>Pterygota</taxon>
        <taxon>Neoptera</taxon>
        <taxon>Endopterygota</taxon>
        <taxon>Coleoptera</taxon>
        <taxon>Polyphaga</taxon>
        <taxon>Cucujiformia</taxon>
        <taxon>Tenebrionidae</taxon>
        <taxon>Tenebrionidae incertae sedis</taxon>
        <taxon>Tribolium</taxon>
    </lineage>
</organism>
<evidence type="ECO:0000256" key="4">
    <source>
        <dbReference type="ARBA" id="ARBA00022737"/>
    </source>
</evidence>
<dbReference type="OMA" id="RIHVICH"/>
<evidence type="ECO:0000313" key="12">
    <source>
        <dbReference type="Proteomes" id="UP000007266"/>
    </source>
</evidence>
<evidence type="ECO:0000256" key="6">
    <source>
        <dbReference type="ARBA" id="ARBA00023119"/>
    </source>
</evidence>
<keyword evidence="12" id="KW-1185">Reference proteome</keyword>
<proteinExistence type="predicted"/>
<dbReference type="Proteomes" id="UP000007266">
    <property type="component" value="Linkage group 5"/>
</dbReference>
<dbReference type="InterPro" id="IPR001442">
    <property type="entry name" value="Collagen_IV_NC"/>
</dbReference>
<keyword evidence="5" id="KW-0084">Basement membrane</keyword>
<evidence type="ECO:0000313" key="11">
    <source>
        <dbReference type="EMBL" id="KYB27188.1"/>
    </source>
</evidence>
<evidence type="ECO:0000256" key="7">
    <source>
        <dbReference type="ARBA" id="ARBA00023157"/>
    </source>
</evidence>
<feature type="compositionally biased region" description="Low complexity" evidence="9">
    <location>
        <begin position="169"/>
        <end position="182"/>
    </location>
</feature>
<reference evidence="11 12" key="1">
    <citation type="journal article" date="2008" name="Nature">
        <title>The genome of the model beetle and pest Tribolium castaneum.</title>
        <authorList>
            <consortium name="Tribolium Genome Sequencing Consortium"/>
            <person name="Richards S."/>
            <person name="Gibbs R.A."/>
            <person name="Weinstock G.M."/>
            <person name="Brown S.J."/>
            <person name="Denell R."/>
            <person name="Beeman R.W."/>
            <person name="Gibbs R."/>
            <person name="Beeman R.W."/>
            <person name="Brown S.J."/>
            <person name="Bucher G."/>
            <person name="Friedrich M."/>
            <person name="Grimmelikhuijzen C.J."/>
            <person name="Klingler M."/>
            <person name="Lorenzen M."/>
            <person name="Richards S."/>
            <person name="Roth S."/>
            <person name="Schroder R."/>
            <person name="Tautz D."/>
            <person name="Zdobnov E.M."/>
            <person name="Muzny D."/>
            <person name="Gibbs R.A."/>
            <person name="Weinstock G.M."/>
            <person name="Attaway T."/>
            <person name="Bell S."/>
            <person name="Buhay C.J."/>
            <person name="Chandrabose M.N."/>
            <person name="Chavez D."/>
            <person name="Clerk-Blankenburg K.P."/>
            <person name="Cree A."/>
            <person name="Dao M."/>
            <person name="Davis C."/>
            <person name="Chacko J."/>
            <person name="Dinh H."/>
            <person name="Dugan-Rocha S."/>
            <person name="Fowler G."/>
            <person name="Garner T.T."/>
            <person name="Garnes J."/>
            <person name="Gnirke A."/>
            <person name="Hawes A."/>
            <person name="Hernandez J."/>
            <person name="Hines S."/>
            <person name="Holder M."/>
            <person name="Hume J."/>
            <person name="Jhangiani S.N."/>
            <person name="Joshi V."/>
            <person name="Khan Z.M."/>
            <person name="Jackson L."/>
            <person name="Kovar C."/>
            <person name="Kowis A."/>
            <person name="Lee S."/>
            <person name="Lewis L.R."/>
            <person name="Margolis J."/>
            <person name="Morgan M."/>
            <person name="Nazareth L.V."/>
            <person name="Nguyen N."/>
            <person name="Okwuonu G."/>
            <person name="Parker D."/>
            <person name="Richards S."/>
            <person name="Ruiz S.J."/>
            <person name="Santibanez J."/>
            <person name="Savard J."/>
            <person name="Scherer S.E."/>
            <person name="Schneider B."/>
            <person name="Sodergren E."/>
            <person name="Tautz D."/>
            <person name="Vattahil S."/>
            <person name="Villasana D."/>
            <person name="White C.S."/>
            <person name="Wright R."/>
            <person name="Park Y."/>
            <person name="Beeman R.W."/>
            <person name="Lord J."/>
            <person name="Oppert B."/>
            <person name="Lorenzen M."/>
            <person name="Brown S."/>
            <person name="Wang L."/>
            <person name="Savard J."/>
            <person name="Tautz D."/>
            <person name="Richards S."/>
            <person name="Weinstock G."/>
            <person name="Gibbs R.A."/>
            <person name="Liu Y."/>
            <person name="Worley K."/>
            <person name="Weinstock G."/>
            <person name="Elsik C.G."/>
            <person name="Reese J.T."/>
            <person name="Elhaik E."/>
            <person name="Landan G."/>
            <person name="Graur D."/>
            <person name="Arensburger P."/>
            <person name="Atkinson P."/>
            <person name="Beeman R.W."/>
            <person name="Beidler J."/>
            <person name="Brown S.J."/>
            <person name="Demuth J.P."/>
            <person name="Drury D.W."/>
            <person name="Du Y.Z."/>
            <person name="Fujiwara H."/>
            <person name="Lorenzen M."/>
            <person name="Maselli V."/>
            <person name="Osanai M."/>
            <person name="Park Y."/>
            <person name="Robertson H.M."/>
            <person name="Tu Z."/>
            <person name="Wang J.J."/>
            <person name="Wang S."/>
            <person name="Richards S."/>
            <person name="Song H."/>
            <person name="Zhang L."/>
            <person name="Sodergren E."/>
            <person name="Werner D."/>
            <person name="Stanke M."/>
            <person name="Morgenstern B."/>
            <person name="Solovyev V."/>
            <person name="Kosarev P."/>
            <person name="Brown G."/>
            <person name="Chen H.C."/>
            <person name="Ermolaeva O."/>
            <person name="Hlavina W."/>
            <person name="Kapustin Y."/>
            <person name="Kiryutin B."/>
            <person name="Kitts P."/>
            <person name="Maglott D."/>
            <person name="Pruitt K."/>
            <person name="Sapojnikov V."/>
            <person name="Souvorov A."/>
            <person name="Mackey A.J."/>
            <person name="Waterhouse R.M."/>
            <person name="Wyder S."/>
            <person name="Zdobnov E.M."/>
            <person name="Zdobnov E.M."/>
            <person name="Wyder S."/>
            <person name="Kriventseva E.V."/>
            <person name="Kadowaki T."/>
            <person name="Bork P."/>
            <person name="Aranda M."/>
            <person name="Bao R."/>
            <person name="Beermann A."/>
            <person name="Berns N."/>
            <person name="Bolognesi R."/>
            <person name="Bonneton F."/>
            <person name="Bopp D."/>
            <person name="Brown S.J."/>
            <person name="Bucher G."/>
            <person name="Butts T."/>
            <person name="Chaumot A."/>
            <person name="Denell R.E."/>
            <person name="Ferrier D.E."/>
            <person name="Friedrich M."/>
            <person name="Gordon C.M."/>
            <person name="Jindra M."/>
            <person name="Klingler M."/>
            <person name="Lan Q."/>
            <person name="Lattorff H.M."/>
            <person name="Laudet V."/>
            <person name="von Levetsow C."/>
            <person name="Liu Z."/>
            <person name="Lutz R."/>
            <person name="Lynch J.A."/>
            <person name="da Fonseca R.N."/>
            <person name="Posnien N."/>
            <person name="Reuter R."/>
            <person name="Roth S."/>
            <person name="Savard J."/>
            <person name="Schinko J.B."/>
            <person name="Schmitt C."/>
            <person name="Schoppmeier M."/>
            <person name="Schroder R."/>
            <person name="Shippy T.D."/>
            <person name="Simonnet F."/>
            <person name="Marques-Souza H."/>
            <person name="Tautz D."/>
            <person name="Tomoyasu Y."/>
            <person name="Trauner J."/>
            <person name="Van der Zee M."/>
            <person name="Vervoort M."/>
            <person name="Wittkopp N."/>
            <person name="Wimmer E.A."/>
            <person name="Yang X."/>
            <person name="Jones A.K."/>
            <person name="Sattelle D.B."/>
            <person name="Ebert P.R."/>
            <person name="Nelson D."/>
            <person name="Scott J.G."/>
            <person name="Beeman R.W."/>
            <person name="Muthukrishnan S."/>
            <person name="Kramer K.J."/>
            <person name="Arakane Y."/>
            <person name="Beeman R.W."/>
            <person name="Zhu Q."/>
            <person name="Hogenkamp D."/>
            <person name="Dixit R."/>
            <person name="Oppert B."/>
            <person name="Jiang H."/>
            <person name="Zou Z."/>
            <person name="Marshall J."/>
            <person name="Elpidina E."/>
            <person name="Vinokurov K."/>
            <person name="Oppert C."/>
            <person name="Zou Z."/>
            <person name="Evans J."/>
            <person name="Lu Z."/>
            <person name="Zhao P."/>
            <person name="Sumathipala N."/>
            <person name="Altincicek B."/>
            <person name="Vilcinskas A."/>
            <person name="Williams M."/>
            <person name="Hultmark D."/>
            <person name="Hetru C."/>
            <person name="Jiang H."/>
            <person name="Grimmelikhuijzen C.J."/>
            <person name="Hauser F."/>
            <person name="Cazzamali G."/>
            <person name="Williamson M."/>
            <person name="Park Y."/>
            <person name="Li B."/>
            <person name="Tanaka Y."/>
            <person name="Predel R."/>
            <person name="Neupert S."/>
            <person name="Schachtner J."/>
            <person name="Verleyen P."/>
            <person name="Raible F."/>
            <person name="Bork P."/>
            <person name="Friedrich M."/>
            <person name="Walden K.K."/>
            <person name="Robertson H.M."/>
            <person name="Angeli S."/>
            <person name="Foret S."/>
            <person name="Bucher G."/>
            <person name="Schuetz S."/>
            <person name="Maleszka R."/>
            <person name="Wimmer E.A."/>
            <person name="Beeman R.W."/>
            <person name="Lorenzen M."/>
            <person name="Tomoyasu Y."/>
            <person name="Miller S.C."/>
            <person name="Grossmann D."/>
            <person name="Bucher G."/>
        </authorList>
    </citation>
    <scope>NUCLEOTIDE SEQUENCE [LARGE SCALE GENOMIC DNA]</scope>
    <source>
        <strain evidence="11 12">Georgia GA2</strain>
    </source>
</reference>
<comment type="subunit">
    <text evidence="8">Trimers of two alpha 1(IV) and one alpha 2(IV) chain. Type IV collagen forms a mesh-like network linked through intermolecular interactions between 7S domains and between NC1 domains.</text>
</comment>
<dbReference type="GO" id="GO:0005201">
    <property type="term" value="F:extracellular matrix structural constituent"/>
    <property type="evidence" value="ECO:0007669"/>
    <property type="project" value="InterPro"/>
</dbReference>
<dbReference type="Gene3D" id="2.170.240.10">
    <property type="entry name" value="Collagen IV, non-collagenous"/>
    <property type="match status" value="1"/>
</dbReference>
<evidence type="ECO:0000259" key="10">
    <source>
        <dbReference type="PROSITE" id="PS51403"/>
    </source>
</evidence>
<dbReference type="eggNOG" id="KOG3544">
    <property type="taxonomic scope" value="Eukaryota"/>
</dbReference>
<dbReference type="InParanoid" id="A0A139WGS1"/>
<dbReference type="STRING" id="7070.A0A139WGS1"/>
<feature type="region of interest" description="Disordered" evidence="9">
    <location>
        <begin position="1"/>
        <end position="241"/>
    </location>
</feature>
<feature type="compositionally biased region" description="Basic and acidic residues" evidence="9">
    <location>
        <begin position="193"/>
        <end position="202"/>
    </location>
</feature>
<evidence type="ECO:0000256" key="3">
    <source>
        <dbReference type="ARBA" id="ARBA00022530"/>
    </source>
</evidence>
<dbReference type="SUPFAM" id="SSF56436">
    <property type="entry name" value="C-type lectin-like"/>
    <property type="match status" value="2"/>
</dbReference>
<dbReference type="SMART" id="SM00111">
    <property type="entry name" value="C4"/>
    <property type="match status" value="2"/>
</dbReference>
<dbReference type="PANTHER" id="PTHR24023:SF1082">
    <property type="entry name" value="COLLAGEN TRIPLE HELIX REPEAT"/>
    <property type="match status" value="1"/>
</dbReference>
<dbReference type="AlphaFoldDB" id="A0A139WGS1"/>
<keyword evidence="7" id="KW-1015">Disulfide bond</keyword>
<evidence type="ECO:0000256" key="9">
    <source>
        <dbReference type="SAM" id="MobiDB-lite"/>
    </source>
</evidence>
<dbReference type="Pfam" id="PF01391">
    <property type="entry name" value="Collagen"/>
    <property type="match status" value="3"/>
</dbReference>
<dbReference type="GO" id="GO:0005604">
    <property type="term" value="C:basement membrane"/>
    <property type="evidence" value="ECO:0007669"/>
    <property type="project" value="UniProtKB-SubCell"/>
</dbReference>
<reference evidence="11 12" key="2">
    <citation type="journal article" date="2010" name="Nucleic Acids Res.">
        <title>BeetleBase in 2010: revisions to provide comprehensive genomic information for Tribolium castaneum.</title>
        <authorList>
            <person name="Kim H.S."/>
            <person name="Murphy T."/>
            <person name="Xia J."/>
            <person name="Caragea D."/>
            <person name="Park Y."/>
            <person name="Beeman R.W."/>
            <person name="Lorenzen M.D."/>
            <person name="Butcher S."/>
            <person name="Manak J.R."/>
            <person name="Brown S.J."/>
        </authorList>
    </citation>
    <scope>GENOME REANNOTATION</scope>
    <source>
        <strain evidence="11 12">Georgia GA2</strain>
    </source>
</reference>
<dbReference type="InterPro" id="IPR008160">
    <property type="entry name" value="Collagen"/>
</dbReference>
<feature type="compositionally biased region" description="Basic and acidic residues" evidence="9">
    <location>
        <begin position="1"/>
        <end position="20"/>
    </location>
</feature>
<dbReference type="InterPro" id="IPR016187">
    <property type="entry name" value="CTDL_fold"/>
</dbReference>
<protein>
    <submittedName>
        <fullName evidence="11">Collagen alpha-1(IV) chain-like Protein</fullName>
    </submittedName>
</protein>
<keyword evidence="2" id="KW-0964">Secreted</keyword>
<evidence type="ECO:0000256" key="1">
    <source>
        <dbReference type="ARBA" id="ARBA00004302"/>
    </source>
</evidence>
<name>A0A139WGS1_TRICA</name>
<evidence type="ECO:0000256" key="5">
    <source>
        <dbReference type="ARBA" id="ARBA00022869"/>
    </source>
</evidence>
<evidence type="ECO:0000256" key="8">
    <source>
        <dbReference type="ARBA" id="ARBA00064856"/>
    </source>
</evidence>